<reference evidence="1 2" key="1">
    <citation type="submission" date="2019-09" db="EMBL/GenBank/DDBJ databases">
        <title>Draft genome sequence of Ginsengibacter sp. BR5-29.</title>
        <authorList>
            <person name="Im W.-T."/>
        </authorList>
    </citation>
    <scope>NUCLEOTIDE SEQUENCE [LARGE SCALE GENOMIC DNA]</scope>
    <source>
        <strain evidence="1 2">BR5-29</strain>
    </source>
</reference>
<dbReference type="RefSeq" id="WP_150413574.1">
    <property type="nucleotide sequence ID" value="NZ_VYQF01000001.1"/>
</dbReference>
<accession>A0A5J5INF9</accession>
<evidence type="ECO:0000313" key="1">
    <source>
        <dbReference type="EMBL" id="KAA9041454.1"/>
    </source>
</evidence>
<dbReference type="Proteomes" id="UP000326903">
    <property type="component" value="Unassembled WGS sequence"/>
</dbReference>
<evidence type="ECO:0000313" key="2">
    <source>
        <dbReference type="Proteomes" id="UP000326903"/>
    </source>
</evidence>
<organism evidence="1 2">
    <name type="scientific">Ginsengibacter hankyongi</name>
    <dbReference type="NCBI Taxonomy" id="2607284"/>
    <lineage>
        <taxon>Bacteria</taxon>
        <taxon>Pseudomonadati</taxon>
        <taxon>Bacteroidota</taxon>
        <taxon>Chitinophagia</taxon>
        <taxon>Chitinophagales</taxon>
        <taxon>Chitinophagaceae</taxon>
        <taxon>Ginsengibacter</taxon>
    </lineage>
</organism>
<protein>
    <submittedName>
        <fullName evidence="1">Helix-turn-helix domain-containing protein</fullName>
    </submittedName>
</protein>
<name>A0A5J5INF9_9BACT</name>
<proteinExistence type="predicted"/>
<dbReference type="AlphaFoldDB" id="A0A5J5INF9"/>
<keyword evidence="2" id="KW-1185">Reference proteome</keyword>
<dbReference type="EMBL" id="VYQF01000001">
    <property type="protein sequence ID" value="KAA9041454.1"/>
    <property type="molecule type" value="Genomic_DNA"/>
</dbReference>
<comment type="caution">
    <text evidence="1">The sequence shown here is derived from an EMBL/GenBank/DDBJ whole genome shotgun (WGS) entry which is preliminary data.</text>
</comment>
<sequence>MKNNQQRVAGNSISSLYKSEETPKEFAYHMPPGTKFSDILMDVQEVCQELHMSKRKVYNLRRASILSYTSLSNDGKAYFFRQEIAGMLEANTVIGKNSLMKKFGISGWLTSITSFLSFFDL</sequence>
<gene>
    <name evidence="1" type="ORF">FW778_05365</name>
</gene>